<dbReference type="EMBL" id="JAINUL010000001">
    <property type="protein sequence ID" value="MCC0100577.1"/>
    <property type="molecule type" value="Genomic_DNA"/>
</dbReference>
<keyword evidence="3" id="KW-1185">Reference proteome</keyword>
<dbReference type="RefSeq" id="WP_229344331.1">
    <property type="nucleotide sequence ID" value="NZ_JAINUL010000001.1"/>
</dbReference>
<evidence type="ECO:0000256" key="1">
    <source>
        <dbReference type="SAM" id="SignalP"/>
    </source>
</evidence>
<protein>
    <submittedName>
        <fullName evidence="2">Uncharacterized protein</fullName>
    </submittedName>
</protein>
<organism evidence="2 3">
    <name type="scientific">Streptomyces flavotricini</name>
    <dbReference type="NCBI Taxonomy" id="66888"/>
    <lineage>
        <taxon>Bacteria</taxon>
        <taxon>Bacillati</taxon>
        <taxon>Actinomycetota</taxon>
        <taxon>Actinomycetes</taxon>
        <taxon>Kitasatosporales</taxon>
        <taxon>Streptomycetaceae</taxon>
        <taxon>Streptomyces</taxon>
    </lineage>
</organism>
<sequence length="72" mass="7243">MRGNTRRAMVAFVLATGITTGGLAASAVAAASELPGTGHRVGVGVEIPGLDPGKDCIVTTAWGDTTCPARQY</sequence>
<evidence type="ECO:0000313" key="2">
    <source>
        <dbReference type="EMBL" id="MCC0100577.1"/>
    </source>
</evidence>
<evidence type="ECO:0000313" key="3">
    <source>
        <dbReference type="Proteomes" id="UP001520654"/>
    </source>
</evidence>
<comment type="caution">
    <text evidence="2">The sequence shown here is derived from an EMBL/GenBank/DDBJ whole genome shotgun (WGS) entry which is preliminary data.</text>
</comment>
<accession>A0ABS8EHS5</accession>
<feature type="chain" id="PRO_5046783939" evidence="1">
    <location>
        <begin position="25"/>
        <end position="72"/>
    </location>
</feature>
<reference evidence="2 3" key="1">
    <citation type="submission" date="2021-08" db="EMBL/GenBank/DDBJ databases">
        <title>Genomic Architecture of Streptomyces flavotricini NGL1 and Streptomyces erythrochromogenes HMS4 With Differential Plant Beneficial attributes and laccase production capabilities.</title>
        <authorList>
            <person name="Salwan R."/>
            <person name="Kaur R."/>
            <person name="Sharma V."/>
        </authorList>
    </citation>
    <scope>NUCLEOTIDE SEQUENCE [LARGE SCALE GENOMIC DNA]</scope>
    <source>
        <strain evidence="2 3">NGL1</strain>
    </source>
</reference>
<feature type="signal peptide" evidence="1">
    <location>
        <begin position="1"/>
        <end position="24"/>
    </location>
</feature>
<dbReference type="Proteomes" id="UP001520654">
    <property type="component" value="Unassembled WGS sequence"/>
</dbReference>
<keyword evidence="1" id="KW-0732">Signal</keyword>
<gene>
    <name evidence="2" type="ORF">K7B10_38590</name>
</gene>
<name>A0ABS8EHS5_9ACTN</name>
<proteinExistence type="predicted"/>